<feature type="region of interest" description="Disordered" evidence="9">
    <location>
        <begin position="350"/>
        <end position="381"/>
    </location>
</feature>
<evidence type="ECO:0000313" key="14">
    <source>
        <dbReference type="Proteomes" id="UP000298390"/>
    </source>
</evidence>
<protein>
    <recommendedName>
        <fullName evidence="8">Vacuolar import and degradation protein 21</fullName>
    </recommendedName>
</protein>
<dbReference type="Gene3D" id="1.10.10.60">
    <property type="entry name" value="Homeodomain-like"/>
    <property type="match status" value="1"/>
</dbReference>
<dbReference type="GO" id="GO:0006281">
    <property type="term" value="P:DNA repair"/>
    <property type="evidence" value="ECO:0007669"/>
    <property type="project" value="UniProtKB-KW"/>
</dbReference>
<dbReference type="SMART" id="SM00573">
    <property type="entry name" value="HSA"/>
    <property type="match status" value="1"/>
</dbReference>
<comment type="similarity">
    <text evidence="2">Belongs to the EAF1 family.</text>
</comment>
<feature type="compositionally biased region" description="Low complexity" evidence="9">
    <location>
        <begin position="223"/>
        <end position="232"/>
    </location>
</feature>
<feature type="compositionally biased region" description="Basic and acidic residues" evidence="9">
    <location>
        <begin position="156"/>
        <end position="169"/>
    </location>
</feature>
<feature type="region of interest" description="Disordered" evidence="9">
    <location>
        <begin position="983"/>
        <end position="1011"/>
    </location>
</feature>
<feature type="domain" description="HTH myb-type" evidence="12">
    <location>
        <begin position="860"/>
        <end position="923"/>
    </location>
</feature>
<evidence type="ECO:0000256" key="8">
    <source>
        <dbReference type="ARBA" id="ARBA00029670"/>
    </source>
</evidence>
<keyword evidence="3" id="KW-0227">DNA damage</keyword>
<dbReference type="InterPro" id="IPR017930">
    <property type="entry name" value="Myb_dom"/>
</dbReference>
<dbReference type="PANTHER" id="PTHR46459">
    <property type="entry name" value="E1A-BINDING PROTEIN P400-RELATED"/>
    <property type="match status" value="1"/>
</dbReference>
<evidence type="ECO:0000256" key="7">
    <source>
        <dbReference type="ARBA" id="ARBA00025178"/>
    </source>
</evidence>
<organism evidence="13 14">
    <name type="scientific">Rhodofomes roseus</name>
    <dbReference type="NCBI Taxonomy" id="34475"/>
    <lineage>
        <taxon>Eukaryota</taxon>
        <taxon>Fungi</taxon>
        <taxon>Dikarya</taxon>
        <taxon>Basidiomycota</taxon>
        <taxon>Agaricomycotina</taxon>
        <taxon>Agaricomycetes</taxon>
        <taxon>Polyporales</taxon>
        <taxon>Rhodofomes</taxon>
    </lineage>
</organism>
<evidence type="ECO:0000259" key="11">
    <source>
        <dbReference type="PROSITE" id="PS51204"/>
    </source>
</evidence>
<evidence type="ECO:0000256" key="1">
    <source>
        <dbReference type="ARBA" id="ARBA00004123"/>
    </source>
</evidence>
<keyword evidence="5" id="KW-0234">DNA repair</keyword>
<dbReference type="GO" id="GO:0005634">
    <property type="term" value="C:nucleus"/>
    <property type="evidence" value="ECO:0007669"/>
    <property type="project" value="UniProtKB-SubCell"/>
</dbReference>
<keyword evidence="6" id="KW-0539">Nucleus</keyword>
<dbReference type="PROSITE" id="PS50090">
    <property type="entry name" value="MYB_LIKE"/>
    <property type="match status" value="1"/>
</dbReference>
<name>A0A4Y9Z0C0_9APHY</name>
<evidence type="ECO:0000256" key="9">
    <source>
        <dbReference type="SAM" id="MobiDB-lite"/>
    </source>
</evidence>
<dbReference type="InterPro" id="IPR001005">
    <property type="entry name" value="SANT/Myb"/>
</dbReference>
<comment type="subcellular location">
    <subcellularLocation>
        <location evidence="1">Nucleus</location>
    </subcellularLocation>
</comment>
<feature type="compositionally biased region" description="Low complexity" evidence="9">
    <location>
        <begin position="273"/>
        <end position="282"/>
    </location>
</feature>
<dbReference type="GO" id="GO:0035267">
    <property type="term" value="C:NuA4 histone acetyltransferase complex"/>
    <property type="evidence" value="ECO:0007669"/>
    <property type="project" value="TreeGrafter"/>
</dbReference>
<dbReference type="PROSITE" id="PS51204">
    <property type="entry name" value="HSA"/>
    <property type="match status" value="1"/>
</dbReference>
<feature type="compositionally biased region" description="Basic residues" evidence="9">
    <location>
        <begin position="191"/>
        <end position="202"/>
    </location>
</feature>
<dbReference type="AlphaFoldDB" id="A0A4Y9Z0C0"/>
<feature type="region of interest" description="Disordered" evidence="9">
    <location>
        <begin position="516"/>
        <end position="642"/>
    </location>
</feature>
<dbReference type="SMART" id="SM00717">
    <property type="entry name" value="SANT"/>
    <property type="match status" value="1"/>
</dbReference>
<evidence type="ECO:0000259" key="12">
    <source>
        <dbReference type="PROSITE" id="PS51294"/>
    </source>
</evidence>
<dbReference type="EMBL" id="SEKV01000053">
    <property type="protein sequence ID" value="TFY67457.1"/>
    <property type="molecule type" value="Genomic_DNA"/>
</dbReference>
<dbReference type="GO" id="GO:0003682">
    <property type="term" value="F:chromatin binding"/>
    <property type="evidence" value="ECO:0007669"/>
    <property type="project" value="TreeGrafter"/>
</dbReference>
<evidence type="ECO:0000313" key="13">
    <source>
        <dbReference type="EMBL" id="TFY67457.1"/>
    </source>
</evidence>
<dbReference type="CDD" id="cd00167">
    <property type="entry name" value="SANT"/>
    <property type="match status" value="1"/>
</dbReference>
<reference evidence="13 14" key="1">
    <citation type="submission" date="2019-01" db="EMBL/GenBank/DDBJ databases">
        <title>Genome sequencing of the rare red list fungi Fomitopsis rosea.</title>
        <authorList>
            <person name="Buettner E."/>
            <person name="Kellner H."/>
        </authorList>
    </citation>
    <scope>NUCLEOTIDE SEQUENCE [LARGE SCALE GENOMIC DNA]</scope>
    <source>
        <strain evidence="13 14">DSM 105464</strain>
    </source>
</reference>
<sequence>MSELAEALVEDRLLQLQEISKRRNQLLQEMYQLMQKRENLGSAMVVEPGDGQSLQVFLERFDLQKHPDTGCIASLTDAEIFGDKLSAADDGGPQGDESNPHVQDIAEESTISELPVSPRVLDQPEHATIAGVLMDDGEQWMELSAGTSPPPTGNVNDDRGYGSDSDVKRGTKRKRSSRQSSEESASGPSRSRSRSHFSHNSRPRSLSASTDELCLRPEKLRRSPSPRSVGSPYAQDQTQPMTLFGGEPEEDFKEDVRVDETSSDTVSHLLQASPPESSRPSPAFESKRRLEYITTPPPAAPVVSFNFVSDTGTTSEVPASPAKPRLPPDFVRFKQEYSLPPLSVLPVEFQRKGVSGRHKKKRDKDKHEKGGDKGEPKKDDWQPIGIHKWGALVRANPVWKKLAKATKCVSTHDWNVAYRELRLIRTLERVELLKEGSGWSYRQPKKQRTLGGTAKSHWDYLMDEMRWMRVDYREERRWKIALAYNLAHAVMEWHEAQSLEERVRRGICVLWKRPRPEEQDEDANLRDDVEIPDMDNDRGADSRETNTPANDSDSEDESDDEGDKDRANVYDPLAPDNLARDAVEGSSNPDPGPSSFKVGPADLRPKTEDDDDLSVLRLPESSSQRKVMDIDGDTPSPQKLKGLSLVDPKHEENALQAMKLHSKDPTLVAPYSKSKARRDVSAYGPLRDQILSLEMDKLVLDLDDAELVKGMTELSTDDNAHHNHATHLPPADLSSIFPDLTPYGMLEPVTGIVFDRRKSEKPRVDKDDPNKRIDDTLYSKLTPMSDFMLQKPTLLGALQPSSHWSGDHWETIEEMPVTLDYDSPMSRTIEDSSCSLFEGLKAGSPSSHLSLLPHGSKDSRRRTTDVLWTPQDDALLKQFADMYPNNWALITDAFNSSRVTIATDKRSAADCFDRWNTRWGRSDTGADDGRTQTTTTQMTTRYKRAASNAAASLAANTATSSGVDAKKRRHTLMHDAIRKAIKKKEASAKQNAATQRKPAAIHDTHGQYNKLPRYTPAELSRIKHEKETLVREQTQQRQQVGVTRMFMRSAARS</sequence>
<feature type="compositionally biased region" description="Acidic residues" evidence="9">
    <location>
        <begin position="552"/>
        <end position="562"/>
    </location>
</feature>
<evidence type="ECO:0000256" key="2">
    <source>
        <dbReference type="ARBA" id="ARBA00008913"/>
    </source>
</evidence>
<accession>A0A4Y9Z0C0</accession>
<evidence type="ECO:0000256" key="4">
    <source>
        <dbReference type="ARBA" id="ARBA00022853"/>
    </source>
</evidence>
<feature type="domain" description="Myb-like" evidence="10">
    <location>
        <begin position="868"/>
        <end position="919"/>
    </location>
</feature>
<feature type="compositionally biased region" description="Basic residues" evidence="9">
    <location>
        <begin position="354"/>
        <end position="364"/>
    </location>
</feature>
<feature type="compositionally biased region" description="Low complexity" evidence="9">
    <location>
        <begin position="178"/>
        <end position="190"/>
    </location>
</feature>
<evidence type="ECO:0000256" key="6">
    <source>
        <dbReference type="ARBA" id="ARBA00023242"/>
    </source>
</evidence>
<dbReference type="Pfam" id="PF13921">
    <property type="entry name" value="Myb_DNA-bind_6"/>
    <property type="match status" value="1"/>
</dbReference>
<dbReference type="PANTHER" id="PTHR46459:SF1">
    <property type="entry name" value="E1A-BINDING PROTEIN P400"/>
    <property type="match status" value="1"/>
</dbReference>
<proteinExistence type="inferred from homology"/>
<gene>
    <name evidence="13" type="ORF">EVJ58_g1621</name>
</gene>
<evidence type="ECO:0000256" key="3">
    <source>
        <dbReference type="ARBA" id="ARBA00022763"/>
    </source>
</evidence>
<dbReference type="Proteomes" id="UP000298390">
    <property type="component" value="Unassembled WGS sequence"/>
</dbReference>
<dbReference type="STRING" id="34475.A0A4Y9Z0C0"/>
<dbReference type="Pfam" id="PF07529">
    <property type="entry name" value="HSA"/>
    <property type="match status" value="1"/>
</dbReference>
<comment type="function">
    <text evidence="7">Component of the NuA4 histone acetyltransferase complex which is involved in transcriptional activation of selected genes principally by acetylation of nucleosomal histone H4 and H2A. The NuA4 complex is also involved in DNA repair.</text>
</comment>
<feature type="domain" description="HSA" evidence="11">
    <location>
        <begin position="445"/>
        <end position="530"/>
    </location>
</feature>
<feature type="compositionally biased region" description="Basic and acidic residues" evidence="9">
    <location>
        <begin position="523"/>
        <end position="544"/>
    </location>
</feature>
<dbReference type="SUPFAM" id="SSF46689">
    <property type="entry name" value="Homeodomain-like"/>
    <property type="match status" value="1"/>
</dbReference>
<dbReference type="GO" id="GO:0006325">
    <property type="term" value="P:chromatin organization"/>
    <property type="evidence" value="ECO:0007669"/>
    <property type="project" value="UniProtKB-KW"/>
</dbReference>
<feature type="region of interest" description="Disordered" evidence="9">
    <location>
        <begin position="142"/>
        <end position="288"/>
    </location>
</feature>
<evidence type="ECO:0000259" key="10">
    <source>
        <dbReference type="PROSITE" id="PS50090"/>
    </source>
</evidence>
<dbReference type="PROSITE" id="PS51294">
    <property type="entry name" value="HTH_MYB"/>
    <property type="match status" value="1"/>
</dbReference>
<comment type="caution">
    <text evidence="13">The sequence shown here is derived from an EMBL/GenBank/DDBJ whole genome shotgun (WGS) entry which is preliminary data.</text>
</comment>
<feature type="compositionally biased region" description="Basic and acidic residues" evidence="9">
    <location>
        <begin position="365"/>
        <end position="381"/>
    </location>
</feature>
<evidence type="ECO:0000256" key="5">
    <source>
        <dbReference type="ARBA" id="ARBA00023204"/>
    </source>
</evidence>
<dbReference type="InterPro" id="IPR014012">
    <property type="entry name" value="HSA_dom"/>
</dbReference>
<dbReference type="InterPro" id="IPR009057">
    <property type="entry name" value="Homeodomain-like_sf"/>
</dbReference>
<keyword evidence="4" id="KW-0156">Chromatin regulator</keyword>